<dbReference type="SUPFAM" id="SSF52113">
    <property type="entry name" value="BRCT domain"/>
    <property type="match status" value="1"/>
</dbReference>
<dbReference type="PROSITE" id="PS50172">
    <property type="entry name" value="BRCT"/>
    <property type="match status" value="1"/>
</dbReference>
<dbReference type="PANTHER" id="PTHR23196">
    <property type="entry name" value="PAX TRANSCRIPTION ACTIVATION DOMAIN INTERACTING PROTEIN"/>
    <property type="match status" value="1"/>
</dbReference>
<dbReference type="InterPro" id="IPR036420">
    <property type="entry name" value="BRCT_dom_sf"/>
</dbReference>
<keyword evidence="2" id="KW-0227">DNA damage</keyword>
<evidence type="ECO:0000256" key="2">
    <source>
        <dbReference type="ARBA" id="ARBA00022763"/>
    </source>
</evidence>
<evidence type="ECO:0000256" key="1">
    <source>
        <dbReference type="ARBA" id="ARBA00004123"/>
    </source>
</evidence>
<dbReference type="PANTHER" id="PTHR23196:SF1">
    <property type="entry name" value="PAX-INTERACTING PROTEIN 1"/>
    <property type="match status" value="1"/>
</dbReference>
<evidence type="ECO:0000313" key="5">
    <source>
        <dbReference type="EMBL" id="CAK0910659.1"/>
    </source>
</evidence>
<dbReference type="Proteomes" id="UP001189429">
    <property type="component" value="Unassembled WGS sequence"/>
</dbReference>
<comment type="caution">
    <text evidence="5">The sequence shown here is derived from an EMBL/GenBank/DDBJ whole genome shotgun (WGS) entry which is preliminary data.</text>
</comment>
<dbReference type="EMBL" id="CAUYUJ010022438">
    <property type="protein sequence ID" value="CAK0910659.1"/>
    <property type="molecule type" value="Genomic_DNA"/>
</dbReference>
<organism evidence="5 6">
    <name type="scientific">Prorocentrum cordatum</name>
    <dbReference type="NCBI Taxonomy" id="2364126"/>
    <lineage>
        <taxon>Eukaryota</taxon>
        <taxon>Sar</taxon>
        <taxon>Alveolata</taxon>
        <taxon>Dinophyceae</taxon>
        <taxon>Prorocentrales</taxon>
        <taxon>Prorocentraceae</taxon>
        <taxon>Prorocentrum</taxon>
    </lineage>
</organism>
<keyword evidence="3" id="KW-0539">Nucleus</keyword>
<dbReference type="InterPro" id="IPR001357">
    <property type="entry name" value="BRCT_dom"/>
</dbReference>
<protein>
    <recommendedName>
        <fullName evidence="4">BRCT domain-containing protein</fullName>
    </recommendedName>
</protein>
<proteinExistence type="predicted"/>
<keyword evidence="6" id="KW-1185">Reference proteome</keyword>
<reference evidence="5" key="1">
    <citation type="submission" date="2023-10" db="EMBL/GenBank/DDBJ databases">
        <authorList>
            <person name="Chen Y."/>
            <person name="Shah S."/>
            <person name="Dougan E. K."/>
            <person name="Thang M."/>
            <person name="Chan C."/>
        </authorList>
    </citation>
    <scope>NUCLEOTIDE SEQUENCE [LARGE SCALE GENOMIC DNA]</scope>
</reference>
<dbReference type="InterPro" id="IPR051579">
    <property type="entry name" value="DDR_Transcriptional_Reg"/>
</dbReference>
<feature type="domain" description="BRCT" evidence="4">
    <location>
        <begin position="20"/>
        <end position="87"/>
    </location>
</feature>
<evidence type="ECO:0000313" key="6">
    <source>
        <dbReference type="Proteomes" id="UP001189429"/>
    </source>
</evidence>
<accession>A0ABN9YCZ6</accession>
<evidence type="ECO:0000256" key="3">
    <source>
        <dbReference type="ARBA" id="ARBA00023242"/>
    </source>
</evidence>
<sequence>APIVLWFSRATREWITPARERSLKELGAGISDQDDGRDATHVVVGRELRRTMRVMCAICRGQYVVGDDWLRASIRAKRWADPLEHLPRSLSRRMAGSLEGARAGALEPEEAVRAAVSAAIGRARARPLLAGCSVYVFPSVQARAAVQRLVEVAGGASLQAPPSAEAAGTSGEAARPALFLLGTEADSRAAAASGLPLFQAGLLFEAAMSQQLNLQSPVHRLQDSGAKSSVIQGKVPLE</sequence>
<evidence type="ECO:0000259" key="4">
    <source>
        <dbReference type="PROSITE" id="PS50172"/>
    </source>
</evidence>
<comment type="subcellular location">
    <subcellularLocation>
        <location evidence="1">Nucleus</location>
    </subcellularLocation>
</comment>
<dbReference type="Gene3D" id="3.40.50.10190">
    <property type="entry name" value="BRCT domain"/>
    <property type="match status" value="2"/>
</dbReference>
<dbReference type="CDD" id="cd17744">
    <property type="entry name" value="BRCT_MDC1_rpt1"/>
    <property type="match status" value="1"/>
</dbReference>
<gene>
    <name evidence="5" type="ORF">PCOR1329_LOCUS84781</name>
</gene>
<name>A0ABN9YCZ6_9DINO</name>
<feature type="non-terminal residue" evidence="5">
    <location>
        <position position="1"/>
    </location>
</feature>